<dbReference type="SMART" id="SM00213">
    <property type="entry name" value="UBQ"/>
    <property type="match status" value="1"/>
</dbReference>
<evidence type="ECO:0000259" key="1">
    <source>
        <dbReference type="PROSITE" id="PS50053"/>
    </source>
</evidence>
<dbReference type="PANTHER" id="PTHR10666">
    <property type="entry name" value="UBIQUITIN"/>
    <property type="match status" value="1"/>
</dbReference>
<dbReference type="InterPro" id="IPR029071">
    <property type="entry name" value="Ubiquitin-like_domsf"/>
</dbReference>
<proteinExistence type="predicted"/>
<accession>E9HAR8</accession>
<dbReference type="FunFam" id="3.10.20.90:FF:000306">
    <property type="entry name" value="Putative ubiquitin-like protein"/>
    <property type="match status" value="1"/>
</dbReference>
<evidence type="ECO:0000313" key="2">
    <source>
        <dbReference type="EMBL" id="EFX71075.1"/>
    </source>
</evidence>
<dbReference type="OrthoDB" id="428577at2759"/>
<feature type="domain" description="Ubiquitin-like" evidence="1">
    <location>
        <begin position="3"/>
        <end position="78"/>
    </location>
</feature>
<organism evidence="2 3">
    <name type="scientific">Daphnia pulex</name>
    <name type="common">Water flea</name>
    <dbReference type="NCBI Taxonomy" id="6669"/>
    <lineage>
        <taxon>Eukaryota</taxon>
        <taxon>Metazoa</taxon>
        <taxon>Ecdysozoa</taxon>
        <taxon>Arthropoda</taxon>
        <taxon>Crustacea</taxon>
        <taxon>Branchiopoda</taxon>
        <taxon>Diplostraca</taxon>
        <taxon>Cladocera</taxon>
        <taxon>Anomopoda</taxon>
        <taxon>Daphniidae</taxon>
        <taxon>Daphnia</taxon>
    </lineage>
</organism>
<dbReference type="PhylomeDB" id="E9HAR8"/>
<dbReference type="Proteomes" id="UP000000305">
    <property type="component" value="Unassembled WGS sequence"/>
</dbReference>
<reference evidence="2 3" key="1">
    <citation type="journal article" date="2011" name="Science">
        <title>The ecoresponsive genome of Daphnia pulex.</title>
        <authorList>
            <person name="Colbourne J.K."/>
            <person name="Pfrender M.E."/>
            <person name="Gilbert D."/>
            <person name="Thomas W.K."/>
            <person name="Tucker A."/>
            <person name="Oakley T.H."/>
            <person name="Tokishita S."/>
            <person name="Aerts A."/>
            <person name="Arnold G.J."/>
            <person name="Basu M.K."/>
            <person name="Bauer D.J."/>
            <person name="Caceres C.E."/>
            <person name="Carmel L."/>
            <person name="Casola C."/>
            <person name="Choi J.H."/>
            <person name="Detter J.C."/>
            <person name="Dong Q."/>
            <person name="Dusheyko S."/>
            <person name="Eads B.D."/>
            <person name="Frohlich T."/>
            <person name="Geiler-Samerotte K.A."/>
            <person name="Gerlach D."/>
            <person name="Hatcher P."/>
            <person name="Jogdeo S."/>
            <person name="Krijgsveld J."/>
            <person name="Kriventseva E.V."/>
            <person name="Kultz D."/>
            <person name="Laforsch C."/>
            <person name="Lindquist E."/>
            <person name="Lopez J."/>
            <person name="Manak J.R."/>
            <person name="Muller J."/>
            <person name="Pangilinan J."/>
            <person name="Patwardhan R.P."/>
            <person name="Pitluck S."/>
            <person name="Pritham E.J."/>
            <person name="Rechtsteiner A."/>
            <person name="Rho M."/>
            <person name="Rogozin I.B."/>
            <person name="Sakarya O."/>
            <person name="Salamov A."/>
            <person name="Schaack S."/>
            <person name="Shapiro H."/>
            <person name="Shiga Y."/>
            <person name="Skalitzky C."/>
            <person name="Smith Z."/>
            <person name="Souvorov A."/>
            <person name="Sung W."/>
            <person name="Tang Z."/>
            <person name="Tsuchiya D."/>
            <person name="Tu H."/>
            <person name="Vos H."/>
            <person name="Wang M."/>
            <person name="Wolf Y.I."/>
            <person name="Yamagata H."/>
            <person name="Yamada T."/>
            <person name="Ye Y."/>
            <person name="Shaw J.R."/>
            <person name="Andrews J."/>
            <person name="Crease T.J."/>
            <person name="Tang H."/>
            <person name="Lucas S.M."/>
            <person name="Robertson H.M."/>
            <person name="Bork P."/>
            <person name="Koonin E.V."/>
            <person name="Zdobnov E.M."/>
            <person name="Grigoriev I.V."/>
            <person name="Lynch M."/>
            <person name="Boore J.L."/>
        </authorList>
    </citation>
    <scope>NUCLEOTIDE SEQUENCE [LARGE SCALE GENOMIC DNA]</scope>
</reference>
<dbReference type="GO" id="GO:0005634">
    <property type="term" value="C:nucleus"/>
    <property type="evidence" value="ECO:0000318"/>
    <property type="project" value="GO_Central"/>
</dbReference>
<dbReference type="PROSITE" id="PS50053">
    <property type="entry name" value="UBIQUITIN_2"/>
    <property type="match status" value="1"/>
</dbReference>
<keyword evidence="3" id="KW-1185">Reference proteome</keyword>
<dbReference type="SUPFAM" id="SSF54236">
    <property type="entry name" value="Ubiquitin-like"/>
    <property type="match status" value="1"/>
</dbReference>
<dbReference type="EMBL" id="GL732613">
    <property type="protein sequence ID" value="EFX71075.1"/>
    <property type="molecule type" value="Genomic_DNA"/>
</dbReference>
<dbReference type="AlphaFoldDB" id="E9HAR8"/>
<dbReference type="Pfam" id="PF00240">
    <property type="entry name" value="ubiquitin"/>
    <property type="match status" value="1"/>
</dbReference>
<feature type="non-terminal residue" evidence="2">
    <location>
        <position position="1"/>
    </location>
</feature>
<dbReference type="InterPro" id="IPR019956">
    <property type="entry name" value="Ubiquitin_dom"/>
</dbReference>
<dbReference type="STRING" id="6669.E9HAR8"/>
<feature type="non-terminal residue" evidence="2">
    <location>
        <position position="78"/>
    </location>
</feature>
<dbReference type="HOGENOM" id="CLU_010412_6_3_1"/>
<dbReference type="GO" id="GO:0016567">
    <property type="term" value="P:protein ubiquitination"/>
    <property type="evidence" value="ECO:0000318"/>
    <property type="project" value="GO_Central"/>
</dbReference>
<dbReference type="PRINTS" id="PR00348">
    <property type="entry name" value="UBIQUITIN"/>
</dbReference>
<evidence type="ECO:0000313" key="3">
    <source>
        <dbReference type="Proteomes" id="UP000000305"/>
    </source>
</evidence>
<dbReference type="GO" id="GO:0031625">
    <property type="term" value="F:ubiquitin protein ligase binding"/>
    <property type="evidence" value="ECO:0000318"/>
    <property type="project" value="GO_Central"/>
</dbReference>
<dbReference type="InterPro" id="IPR000626">
    <property type="entry name" value="Ubiquitin-like_dom"/>
</dbReference>
<dbReference type="InterPro" id="IPR050158">
    <property type="entry name" value="Ubiquitin_ubiquitin-like"/>
</dbReference>
<protein>
    <recommendedName>
        <fullName evidence="1">Ubiquitin-like domain-containing protein</fullName>
    </recommendedName>
</protein>
<sequence>EGILIHVKTVTGKTINVNIEVTACAKDVNEKSLYMEGIPLDQQRFIYLGRQLFDEEILDDVRIKADSTLHLVLRFLGG</sequence>
<dbReference type="KEGG" id="dpx:DAPPUDRAFT_17671"/>
<dbReference type="eggNOG" id="KOG0001">
    <property type="taxonomic scope" value="Eukaryota"/>
</dbReference>
<dbReference type="GO" id="GO:0019941">
    <property type="term" value="P:modification-dependent protein catabolic process"/>
    <property type="evidence" value="ECO:0000318"/>
    <property type="project" value="GO_Central"/>
</dbReference>
<dbReference type="GO" id="GO:0005737">
    <property type="term" value="C:cytoplasm"/>
    <property type="evidence" value="ECO:0000318"/>
    <property type="project" value="GO_Central"/>
</dbReference>
<dbReference type="InParanoid" id="E9HAR8"/>
<name>E9HAR8_DAPPU</name>
<dbReference type="Gene3D" id="3.10.20.90">
    <property type="entry name" value="Phosphatidylinositol 3-kinase Catalytic Subunit, Chain A, domain 1"/>
    <property type="match status" value="1"/>
</dbReference>
<dbReference type="OMA" id="KFLTTIC"/>
<dbReference type="GO" id="GO:0031386">
    <property type="term" value="F:protein tag activity"/>
    <property type="evidence" value="ECO:0000318"/>
    <property type="project" value="GO_Central"/>
</dbReference>
<gene>
    <name evidence="2" type="ORF">DAPPUDRAFT_17671</name>
</gene>